<dbReference type="Pfam" id="PF00126">
    <property type="entry name" value="HTH_1"/>
    <property type="match status" value="1"/>
</dbReference>
<gene>
    <name evidence="7" type="ORF">GCM10009682_47980</name>
</gene>
<dbReference type="InterPro" id="IPR005119">
    <property type="entry name" value="LysR_subst-bd"/>
</dbReference>
<protein>
    <submittedName>
        <fullName evidence="7">LysR family transcriptional regulator ArgP</fullName>
    </submittedName>
</protein>
<dbReference type="InterPro" id="IPR000847">
    <property type="entry name" value="LysR_HTH_N"/>
</dbReference>
<evidence type="ECO:0000313" key="8">
    <source>
        <dbReference type="Proteomes" id="UP001500218"/>
    </source>
</evidence>
<dbReference type="PROSITE" id="PS50931">
    <property type="entry name" value="HTH_LYSR"/>
    <property type="match status" value="1"/>
</dbReference>
<organism evidence="7 8">
    <name type="scientific">Luedemannella flava</name>
    <dbReference type="NCBI Taxonomy" id="349316"/>
    <lineage>
        <taxon>Bacteria</taxon>
        <taxon>Bacillati</taxon>
        <taxon>Actinomycetota</taxon>
        <taxon>Actinomycetes</taxon>
        <taxon>Micromonosporales</taxon>
        <taxon>Micromonosporaceae</taxon>
        <taxon>Luedemannella</taxon>
    </lineage>
</organism>
<dbReference type="Pfam" id="PF03466">
    <property type="entry name" value="LysR_substrate"/>
    <property type="match status" value="1"/>
</dbReference>
<dbReference type="SUPFAM" id="SSF46785">
    <property type="entry name" value="Winged helix' DNA-binding domain"/>
    <property type="match status" value="1"/>
</dbReference>
<dbReference type="Gene3D" id="1.10.10.10">
    <property type="entry name" value="Winged helix-like DNA-binding domain superfamily/Winged helix DNA-binding domain"/>
    <property type="match status" value="1"/>
</dbReference>
<evidence type="ECO:0000256" key="1">
    <source>
        <dbReference type="ARBA" id="ARBA00009437"/>
    </source>
</evidence>
<dbReference type="PANTHER" id="PTHR30579:SF2">
    <property type="entry name" value="HTH-TYPE TRANSCRIPTIONAL REGULATOR ARGP"/>
    <property type="match status" value="1"/>
</dbReference>
<dbReference type="NCBIfam" id="NF009888">
    <property type="entry name" value="PRK13348.1"/>
    <property type="match status" value="1"/>
</dbReference>
<evidence type="ECO:0000256" key="3">
    <source>
        <dbReference type="ARBA" id="ARBA00023125"/>
    </source>
</evidence>
<reference evidence="7 8" key="1">
    <citation type="journal article" date="2019" name="Int. J. Syst. Evol. Microbiol.">
        <title>The Global Catalogue of Microorganisms (GCM) 10K type strain sequencing project: providing services to taxonomists for standard genome sequencing and annotation.</title>
        <authorList>
            <consortium name="The Broad Institute Genomics Platform"/>
            <consortium name="The Broad Institute Genome Sequencing Center for Infectious Disease"/>
            <person name="Wu L."/>
            <person name="Ma J."/>
        </authorList>
    </citation>
    <scope>NUCLEOTIDE SEQUENCE [LARGE SCALE GENOMIC DNA]</scope>
    <source>
        <strain evidence="7 8">JCM 13250</strain>
    </source>
</reference>
<evidence type="ECO:0000259" key="6">
    <source>
        <dbReference type="PROSITE" id="PS50931"/>
    </source>
</evidence>
<dbReference type="NCBIfam" id="TIGR03298">
    <property type="entry name" value="argP"/>
    <property type="match status" value="1"/>
</dbReference>
<accession>A0ABN2MDR7</accession>
<keyword evidence="4" id="KW-0010">Activator</keyword>
<dbReference type="NCBIfam" id="NF002964">
    <property type="entry name" value="PRK03635.1"/>
    <property type="match status" value="1"/>
</dbReference>
<dbReference type="PANTHER" id="PTHR30579">
    <property type="entry name" value="TRANSCRIPTIONAL REGULATOR"/>
    <property type="match status" value="1"/>
</dbReference>
<dbReference type="RefSeq" id="WP_344136638.1">
    <property type="nucleotide sequence ID" value="NZ_BAAALT010000186.1"/>
</dbReference>
<sequence>MTLGRDQLAALAAVVREGSFEAAARALHVTPSAVSQRVRALETRVGQVLVRRAKPCAVTDAGRPLLRLAGQFDLLEREALAAAGGAPAGRVAVTLDPDSLATWFLPAVAALTGDSAVLLDLREDDQDHTAEWLRDGTVMAAVTGTAAAVQGCRVRRLGAMRYRALAAPGFAERWFADGATPGAFAVAPMIVMTRKDRLQHRFIHQLRAALDPPVHYVPSAVAFREAIRLGIGWALMPEVLADEDVAAGHAVAVAHGRHLDVAMYWQHWRLDSPVLAALTDAVTTAARDALR</sequence>
<comment type="caution">
    <text evidence="7">The sequence shown here is derived from an EMBL/GenBank/DDBJ whole genome shotgun (WGS) entry which is preliminary data.</text>
</comment>
<name>A0ABN2MDR7_9ACTN</name>
<keyword evidence="5" id="KW-0804">Transcription</keyword>
<dbReference type="InterPro" id="IPR036390">
    <property type="entry name" value="WH_DNA-bd_sf"/>
</dbReference>
<proteinExistence type="inferred from homology"/>
<evidence type="ECO:0000256" key="4">
    <source>
        <dbReference type="ARBA" id="ARBA00023159"/>
    </source>
</evidence>
<dbReference type="SUPFAM" id="SSF53850">
    <property type="entry name" value="Periplasmic binding protein-like II"/>
    <property type="match status" value="1"/>
</dbReference>
<keyword evidence="8" id="KW-1185">Reference proteome</keyword>
<evidence type="ECO:0000256" key="2">
    <source>
        <dbReference type="ARBA" id="ARBA00023015"/>
    </source>
</evidence>
<dbReference type="InterPro" id="IPR017685">
    <property type="entry name" value="ArgP"/>
</dbReference>
<evidence type="ECO:0000256" key="5">
    <source>
        <dbReference type="ARBA" id="ARBA00023163"/>
    </source>
</evidence>
<keyword evidence="3" id="KW-0238">DNA-binding</keyword>
<keyword evidence="2" id="KW-0805">Transcription regulation</keyword>
<comment type="similarity">
    <text evidence="1">Belongs to the LysR transcriptional regulatory family.</text>
</comment>
<feature type="domain" description="HTH lysR-type" evidence="6">
    <location>
        <begin position="1"/>
        <end position="59"/>
    </location>
</feature>
<dbReference type="Gene3D" id="3.40.190.290">
    <property type="match status" value="1"/>
</dbReference>
<evidence type="ECO:0000313" key="7">
    <source>
        <dbReference type="EMBL" id="GAA1822104.1"/>
    </source>
</evidence>
<dbReference type="InterPro" id="IPR036388">
    <property type="entry name" value="WH-like_DNA-bd_sf"/>
</dbReference>
<dbReference type="InterPro" id="IPR050176">
    <property type="entry name" value="LTTR"/>
</dbReference>
<dbReference type="Proteomes" id="UP001500218">
    <property type="component" value="Unassembled WGS sequence"/>
</dbReference>
<dbReference type="EMBL" id="BAAALT010000186">
    <property type="protein sequence ID" value="GAA1822104.1"/>
    <property type="molecule type" value="Genomic_DNA"/>
</dbReference>